<dbReference type="InterPro" id="IPR009000">
    <property type="entry name" value="Transl_B-barrel_sf"/>
</dbReference>
<dbReference type="Proteomes" id="UP000239485">
    <property type="component" value="Unassembled WGS sequence"/>
</dbReference>
<keyword evidence="2 5" id="KW-0690">Ribosome biogenesis</keyword>
<dbReference type="GO" id="GO:0043022">
    <property type="term" value="F:ribosome binding"/>
    <property type="evidence" value="ECO:0007669"/>
    <property type="project" value="InterPro"/>
</dbReference>
<dbReference type="Pfam" id="PF01782">
    <property type="entry name" value="RimM"/>
    <property type="match status" value="1"/>
</dbReference>
<dbReference type="HAMAP" id="MF_00014">
    <property type="entry name" value="Ribosome_mat_RimM"/>
    <property type="match status" value="1"/>
</dbReference>
<evidence type="ECO:0000256" key="6">
    <source>
        <dbReference type="SAM" id="MobiDB-lite"/>
    </source>
</evidence>
<dbReference type="RefSeq" id="WP_104430922.1">
    <property type="nucleotide sequence ID" value="NZ_PTJD01000001.1"/>
</dbReference>
<accession>A0A2S6IW06</accession>
<dbReference type="SUPFAM" id="SSF50447">
    <property type="entry name" value="Translation proteins"/>
    <property type="match status" value="1"/>
</dbReference>
<dbReference type="Gene3D" id="2.40.30.60">
    <property type="entry name" value="RimM"/>
    <property type="match status" value="1"/>
</dbReference>
<organism evidence="9 10">
    <name type="scientific">Kineococcus xinjiangensis</name>
    <dbReference type="NCBI Taxonomy" id="512762"/>
    <lineage>
        <taxon>Bacteria</taxon>
        <taxon>Bacillati</taxon>
        <taxon>Actinomycetota</taxon>
        <taxon>Actinomycetes</taxon>
        <taxon>Kineosporiales</taxon>
        <taxon>Kineosporiaceae</taxon>
        <taxon>Kineococcus</taxon>
    </lineage>
</organism>
<keyword evidence="3 5" id="KW-0698">rRNA processing</keyword>
<comment type="subcellular location">
    <subcellularLocation>
        <location evidence="5">Cytoplasm</location>
    </subcellularLocation>
</comment>
<evidence type="ECO:0000259" key="7">
    <source>
        <dbReference type="Pfam" id="PF01782"/>
    </source>
</evidence>
<comment type="caution">
    <text evidence="9">The sequence shown here is derived from an EMBL/GenBank/DDBJ whole genome shotgun (WGS) entry which is preliminary data.</text>
</comment>
<keyword evidence="1 5" id="KW-0963">Cytoplasm</keyword>
<dbReference type="InterPro" id="IPR011033">
    <property type="entry name" value="PRC_barrel-like_sf"/>
</dbReference>
<dbReference type="GO" id="GO:0006364">
    <property type="term" value="P:rRNA processing"/>
    <property type="evidence" value="ECO:0007669"/>
    <property type="project" value="UniProtKB-UniRule"/>
</dbReference>
<dbReference type="AlphaFoldDB" id="A0A2S6IW06"/>
<dbReference type="Pfam" id="PF24986">
    <property type="entry name" value="PRC_RimM"/>
    <property type="match status" value="1"/>
</dbReference>
<dbReference type="InterPro" id="IPR056792">
    <property type="entry name" value="PRC_RimM"/>
</dbReference>
<evidence type="ECO:0000259" key="8">
    <source>
        <dbReference type="Pfam" id="PF24986"/>
    </source>
</evidence>
<feature type="region of interest" description="Disordered" evidence="6">
    <location>
        <begin position="162"/>
        <end position="183"/>
    </location>
</feature>
<reference evidence="9 10" key="1">
    <citation type="submission" date="2018-02" db="EMBL/GenBank/DDBJ databases">
        <title>Genomic Encyclopedia of Archaeal and Bacterial Type Strains, Phase II (KMG-II): from individual species to whole genera.</title>
        <authorList>
            <person name="Goeker M."/>
        </authorList>
    </citation>
    <scope>NUCLEOTIDE SEQUENCE [LARGE SCALE GENOMIC DNA]</scope>
    <source>
        <strain evidence="9 10">DSM 22857</strain>
    </source>
</reference>
<dbReference type="GO" id="GO:0042274">
    <property type="term" value="P:ribosomal small subunit biogenesis"/>
    <property type="evidence" value="ECO:0007669"/>
    <property type="project" value="UniProtKB-UniRule"/>
</dbReference>
<dbReference type="PANTHER" id="PTHR33692">
    <property type="entry name" value="RIBOSOME MATURATION FACTOR RIMM"/>
    <property type="match status" value="1"/>
</dbReference>
<dbReference type="InterPro" id="IPR011961">
    <property type="entry name" value="RimM"/>
</dbReference>
<dbReference type="NCBIfam" id="TIGR02273">
    <property type="entry name" value="16S_RimM"/>
    <property type="match status" value="1"/>
</dbReference>
<dbReference type="SUPFAM" id="SSF50346">
    <property type="entry name" value="PRC-barrel domain"/>
    <property type="match status" value="1"/>
</dbReference>
<name>A0A2S6IW06_9ACTN</name>
<evidence type="ECO:0000256" key="5">
    <source>
        <dbReference type="HAMAP-Rule" id="MF_00014"/>
    </source>
</evidence>
<keyword evidence="4 5" id="KW-0143">Chaperone</keyword>
<dbReference type="InterPro" id="IPR002676">
    <property type="entry name" value="RimM_N"/>
</dbReference>
<dbReference type="PANTHER" id="PTHR33692:SF1">
    <property type="entry name" value="RIBOSOME MATURATION FACTOR RIMM"/>
    <property type="match status" value="1"/>
</dbReference>
<gene>
    <name evidence="5" type="primary">rimM</name>
    <name evidence="9" type="ORF">CLV92_101224</name>
</gene>
<comment type="similarity">
    <text evidence="5">Belongs to the RimM family.</text>
</comment>
<dbReference type="GO" id="GO:0005737">
    <property type="term" value="C:cytoplasm"/>
    <property type="evidence" value="ECO:0007669"/>
    <property type="project" value="UniProtKB-SubCell"/>
</dbReference>
<keyword evidence="10" id="KW-1185">Reference proteome</keyword>
<comment type="domain">
    <text evidence="5">The PRC barrel domain binds ribosomal protein uS19.</text>
</comment>
<dbReference type="Gene3D" id="2.30.30.240">
    <property type="entry name" value="PRC-barrel domain"/>
    <property type="match status" value="1"/>
</dbReference>
<evidence type="ECO:0000313" key="9">
    <source>
        <dbReference type="EMBL" id="PPK98528.1"/>
    </source>
</evidence>
<feature type="domain" description="Ribosome maturation factor RimM PRC barrel" evidence="8">
    <location>
        <begin position="99"/>
        <end position="167"/>
    </location>
</feature>
<comment type="function">
    <text evidence="5">An accessory protein needed during the final step in the assembly of 30S ribosomal subunit, possibly for assembly of the head region. Essential for efficient processing of 16S rRNA. May be needed both before and after RbfA during the maturation of 16S rRNA. It has affinity for free ribosomal 30S subunits but not for 70S ribosomes.</text>
</comment>
<evidence type="ECO:0000256" key="4">
    <source>
        <dbReference type="ARBA" id="ARBA00023186"/>
    </source>
</evidence>
<proteinExistence type="inferred from homology"/>
<dbReference type="EMBL" id="PTJD01000001">
    <property type="protein sequence ID" value="PPK98528.1"/>
    <property type="molecule type" value="Genomic_DNA"/>
</dbReference>
<sequence length="183" mass="18967">MDYVVARIGRPHGIRGEVTVELRTDDPARRLAPGSTLRTDPAGAGPLTVTSLRDHQGTLLVGFAGHEDRSGAESLRNVLLLVGADEAEDEAEEDAWYPHQLAGLSAVDTAGRSLGTVRDLLTGSAQDLLVVRPGGGGDDVLVPFVRALVPEVDVAGGRVVLDPPGGLFPDPDPDGQPAAGEDA</sequence>
<evidence type="ECO:0000256" key="3">
    <source>
        <dbReference type="ARBA" id="ARBA00022552"/>
    </source>
</evidence>
<comment type="subunit">
    <text evidence="5">Binds ribosomal protein uS19.</text>
</comment>
<dbReference type="OrthoDB" id="5381335at2"/>
<dbReference type="GO" id="GO:0005840">
    <property type="term" value="C:ribosome"/>
    <property type="evidence" value="ECO:0007669"/>
    <property type="project" value="InterPro"/>
</dbReference>
<evidence type="ECO:0000256" key="2">
    <source>
        <dbReference type="ARBA" id="ARBA00022517"/>
    </source>
</evidence>
<protein>
    <recommendedName>
        <fullName evidence="5">Ribosome maturation factor RimM</fullName>
    </recommendedName>
</protein>
<feature type="domain" description="RimM N-terminal" evidence="7">
    <location>
        <begin position="4"/>
        <end position="83"/>
    </location>
</feature>
<dbReference type="InterPro" id="IPR036976">
    <property type="entry name" value="RimM_N_sf"/>
</dbReference>
<evidence type="ECO:0000313" key="10">
    <source>
        <dbReference type="Proteomes" id="UP000239485"/>
    </source>
</evidence>
<evidence type="ECO:0000256" key="1">
    <source>
        <dbReference type="ARBA" id="ARBA00022490"/>
    </source>
</evidence>